<dbReference type="Pfam" id="PF07282">
    <property type="entry name" value="Cas12f1-like_TNB"/>
    <property type="match status" value="1"/>
</dbReference>
<feature type="domain" description="Transposase putative helix-turn-helix" evidence="5">
    <location>
        <begin position="16"/>
        <end position="56"/>
    </location>
</feature>
<keyword evidence="2" id="KW-0862">Zinc</keyword>
<dbReference type="Pfam" id="PF12323">
    <property type="entry name" value="HTH_OrfB_IS605"/>
    <property type="match status" value="1"/>
</dbReference>
<name>A0A8S5RV36_9CAUD</name>
<evidence type="ECO:0000313" key="6">
    <source>
        <dbReference type="EMBL" id="DAF42628.1"/>
    </source>
</evidence>
<sequence length="419" mass="50566">MRRKKKETENPIPTITRAHKIRIYPNKHNQEVFQKYYDYQRSIWNRAIDERNAQYKIYKEMKATGLYTQKELNKNYFPHTNNLRKMEKFDWENNFHCRVREIQFDNLCQAWDNFFNPNMPNHKKPKYKKKKDVETHKKLALRRVRTKGKWLFLPKSLKSKPEYRFTRIKMAQELRFDGRVVDDFSVSVENNKWYVTITVETQLEEKIAISNHSTGIDVNVGSIDYLKKDGTNKEYDKFYLLPKSLLRQYDKIKFYSRVISKKRNKNPYYKYSKSYKETITKLNNAYTKAYNIQEANLNNMVKYFFDNYNRIVIEDLDVNSMKMNKRLCKSLHRNAFGRFKRKMVNKAEEYNVEFILADRYFPSTQTCSECGHIKTGDEKLFLWGDKYGNDHNTYVCYNCGTIQDRTENAILNLVNYGKR</sequence>
<evidence type="ECO:0000256" key="2">
    <source>
        <dbReference type="ARBA" id="ARBA00022833"/>
    </source>
</evidence>
<protein>
    <submittedName>
        <fullName evidence="6">Endonuclease</fullName>
    </submittedName>
</protein>
<proteinExistence type="predicted"/>
<dbReference type="NCBIfam" id="NF040570">
    <property type="entry name" value="guided_TnpB"/>
    <property type="match status" value="1"/>
</dbReference>
<dbReference type="InterPro" id="IPR010095">
    <property type="entry name" value="Cas12f1-like_TNB"/>
</dbReference>
<dbReference type="GO" id="GO:0004519">
    <property type="term" value="F:endonuclease activity"/>
    <property type="evidence" value="ECO:0007669"/>
    <property type="project" value="UniProtKB-KW"/>
</dbReference>
<dbReference type="EMBL" id="BK032497">
    <property type="protein sequence ID" value="DAF42628.1"/>
    <property type="molecule type" value="Genomic_DNA"/>
</dbReference>
<feature type="domain" description="Cas12f1-like TNB" evidence="4">
    <location>
        <begin position="336"/>
        <end position="413"/>
    </location>
</feature>
<dbReference type="GO" id="GO:0046872">
    <property type="term" value="F:metal ion binding"/>
    <property type="evidence" value="ECO:0007669"/>
    <property type="project" value="UniProtKB-KW"/>
</dbReference>
<accession>A0A8S5RV36</accession>
<keyword evidence="6" id="KW-0540">Nuclease</keyword>
<dbReference type="InterPro" id="IPR021027">
    <property type="entry name" value="Transposase_put_HTH"/>
</dbReference>
<evidence type="ECO:0000259" key="4">
    <source>
        <dbReference type="Pfam" id="PF07282"/>
    </source>
</evidence>
<evidence type="ECO:0000256" key="3">
    <source>
        <dbReference type="ARBA" id="ARBA00023125"/>
    </source>
</evidence>
<reference evidence="6" key="1">
    <citation type="journal article" date="2021" name="Proc. Natl. Acad. Sci. U.S.A.">
        <title>A Catalog of Tens of Thousands of Viruses from Human Metagenomes Reveals Hidden Associations with Chronic Diseases.</title>
        <authorList>
            <person name="Tisza M.J."/>
            <person name="Buck C.B."/>
        </authorList>
    </citation>
    <scope>NUCLEOTIDE SEQUENCE</scope>
    <source>
        <strain evidence="6">CtHip2</strain>
    </source>
</reference>
<dbReference type="GO" id="GO:0003677">
    <property type="term" value="F:DNA binding"/>
    <property type="evidence" value="ECO:0007669"/>
    <property type="project" value="UniProtKB-KW"/>
</dbReference>
<evidence type="ECO:0000256" key="1">
    <source>
        <dbReference type="ARBA" id="ARBA00022723"/>
    </source>
</evidence>
<evidence type="ECO:0000259" key="5">
    <source>
        <dbReference type="Pfam" id="PF12323"/>
    </source>
</evidence>
<keyword evidence="6" id="KW-0255">Endonuclease</keyword>
<organism evidence="6">
    <name type="scientific">Siphoviridae sp. ctHip2</name>
    <dbReference type="NCBI Taxonomy" id="2827830"/>
    <lineage>
        <taxon>Viruses</taxon>
        <taxon>Duplodnaviria</taxon>
        <taxon>Heunggongvirae</taxon>
        <taxon>Uroviricota</taxon>
        <taxon>Caudoviricetes</taxon>
    </lineage>
</organism>
<keyword evidence="1" id="KW-0479">Metal-binding</keyword>
<keyword evidence="6" id="KW-0378">Hydrolase</keyword>
<keyword evidence="3" id="KW-0238">DNA-binding</keyword>